<feature type="signal peptide" evidence="5">
    <location>
        <begin position="1"/>
        <end position="21"/>
    </location>
</feature>
<dbReference type="EMBL" id="CP025791">
    <property type="protein sequence ID" value="AUP80539.1"/>
    <property type="molecule type" value="Genomic_DNA"/>
</dbReference>
<organism evidence="6 7">
    <name type="scientific">Flavivirga eckloniae</name>
    <dbReference type="NCBI Taxonomy" id="1803846"/>
    <lineage>
        <taxon>Bacteria</taxon>
        <taxon>Pseudomonadati</taxon>
        <taxon>Bacteroidota</taxon>
        <taxon>Flavobacteriia</taxon>
        <taxon>Flavobacteriales</taxon>
        <taxon>Flavobacteriaceae</taxon>
        <taxon>Flavivirga</taxon>
    </lineage>
</organism>
<keyword evidence="5" id="KW-0732">Signal</keyword>
<dbReference type="PANTHER" id="PTHR31339">
    <property type="entry name" value="PECTIN LYASE-RELATED"/>
    <property type="match status" value="1"/>
</dbReference>
<keyword evidence="3 4" id="KW-0326">Glycosidase</keyword>
<evidence type="ECO:0000256" key="3">
    <source>
        <dbReference type="ARBA" id="ARBA00023295"/>
    </source>
</evidence>
<evidence type="ECO:0000256" key="5">
    <source>
        <dbReference type="SAM" id="SignalP"/>
    </source>
</evidence>
<dbReference type="OrthoDB" id="9795222at2"/>
<dbReference type="InterPro" id="IPR006626">
    <property type="entry name" value="PbH1"/>
</dbReference>
<evidence type="ECO:0000313" key="7">
    <source>
        <dbReference type="Proteomes" id="UP000235826"/>
    </source>
</evidence>
<dbReference type="Pfam" id="PF00295">
    <property type="entry name" value="Glyco_hydro_28"/>
    <property type="match status" value="1"/>
</dbReference>
<evidence type="ECO:0000256" key="4">
    <source>
        <dbReference type="RuleBase" id="RU361169"/>
    </source>
</evidence>
<dbReference type="InterPro" id="IPR000743">
    <property type="entry name" value="Glyco_hydro_28"/>
</dbReference>
<dbReference type="InterPro" id="IPR011050">
    <property type="entry name" value="Pectin_lyase_fold/virulence"/>
</dbReference>
<keyword evidence="2 4" id="KW-0378">Hydrolase</keyword>
<dbReference type="InterPro" id="IPR051801">
    <property type="entry name" value="GH28_Enzymes"/>
</dbReference>
<dbReference type="Gene3D" id="2.160.20.10">
    <property type="entry name" value="Single-stranded right-handed beta-helix, Pectin lyase-like"/>
    <property type="match status" value="1"/>
</dbReference>
<dbReference type="RefSeq" id="WP_102757185.1">
    <property type="nucleotide sequence ID" value="NZ_CP025791.1"/>
</dbReference>
<dbReference type="PANTHER" id="PTHR31339:SF9">
    <property type="entry name" value="PLASMIN AND FIBRONECTIN-BINDING PROTEIN A"/>
    <property type="match status" value="1"/>
</dbReference>
<comment type="similarity">
    <text evidence="1 4">Belongs to the glycosyl hydrolase 28 family.</text>
</comment>
<feature type="chain" id="PRO_5014849851" evidence="5">
    <location>
        <begin position="22"/>
        <end position="465"/>
    </location>
</feature>
<reference evidence="6 7" key="1">
    <citation type="submission" date="2018-01" db="EMBL/GenBank/DDBJ databases">
        <title>Complete genome sequence of Flavivirga eckloniae ECD14 isolated from seaweed Ecklonia cava.</title>
        <authorList>
            <person name="Lee J.H."/>
            <person name="Baik K.S."/>
            <person name="Seong C.N."/>
        </authorList>
    </citation>
    <scope>NUCLEOTIDE SEQUENCE [LARGE SCALE GENOMIC DNA]</scope>
    <source>
        <strain evidence="6 7">ECD14</strain>
    </source>
</reference>
<gene>
    <name evidence="6" type="ORF">C1H87_18200</name>
</gene>
<evidence type="ECO:0000313" key="6">
    <source>
        <dbReference type="EMBL" id="AUP80539.1"/>
    </source>
</evidence>
<protein>
    <submittedName>
        <fullName evidence="6">Glycoside hydrolase</fullName>
    </submittedName>
</protein>
<dbReference type="Proteomes" id="UP000235826">
    <property type="component" value="Chromosome"/>
</dbReference>
<dbReference type="InterPro" id="IPR012334">
    <property type="entry name" value="Pectin_lyas_fold"/>
</dbReference>
<evidence type="ECO:0000256" key="1">
    <source>
        <dbReference type="ARBA" id="ARBA00008834"/>
    </source>
</evidence>
<proteinExistence type="inferred from homology"/>
<dbReference type="AlphaFoldDB" id="A0A2K9PU24"/>
<dbReference type="SMART" id="SM00710">
    <property type="entry name" value="PbH1"/>
    <property type="match status" value="4"/>
</dbReference>
<accession>A0A2K9PU24</accession>
<dbReference type="GO" id="GO:0004650">
    <property type="term" value="F:polygalacturonase activity"/>
    <property type="evidence" value="ECO:0007669"/>
    <property type="project" value="InterPro"/>
</dbReference>
<sequence length="465" mass="51467">MKNCYNLFILFVLGVCSQMSATEYNVMAFGAKGDGITKDTKAVQDAINACSTNGGGTVLIPAGKTVVIGTIYIKDFVTLHVENGAVLMGSPDIEDYTTDTHKNMYKNEPHMDRCLIFAKNAKSFALEGYGTIDGNGHPKNFTNKVGRPMLMRFMNCQDIHLKNLTIKNPAAWVSAWLYCDEIVVDGIRIHSRVNHNGDGLDFDGCTNVRVSNSSFDTSDDSICIQASLISTPSKNIVVTNCTFKSKWAGMRIGLLSRGDIESVTVSNCTFNDIQDSGLKIQLNEGGEMKNMTFSNLVMNNVPRPIFMTFAQQKACVDAPEEMYPMKAMHDFIFNGMVVDNSKADKNSAIFITGMPEHDITDIQLSNIQFTVSGGGTAKDANKDEIKEYTLETLSGWWPEFHLVGTLPAYGIYARHINGLLISNVQINTVEKDERPPIVFDDVKNAYINSVYSNRKIISENDLIKR</sequence>
<evidence type="ECO:0000256" key="2">
    <source>
        <dbReference type="ARBA" id="ARBA00022801"/>
    </source>
</evidence>
<dbReference type="KEGG" id="fek:C1H87_18200"/>
<dbReference type="GO" id="GO:0005975">
    <property type="term" value="P:carbohydrate metabolic process"/>
    <property type="evidence" value="ECO:0007669"/>
    <property type="project" value="InterPro"/>
</dbReference>
<dbReference type="SUPFAM" id="SSF51126">
    <property type="entry name" value="Pectin lyase-like"/>
    <property type="match status" value="1"/>
</dbReference>
<keyword evidence="7" id="KW-1185">Reference proteome</keyword>
<name>A0A2K9PU24_9FLAO</name>